<dbReference type="AlphaFoldDB" id="S7TEE6"/>
<evidence type="ECO:0000256" key="7">
    <source>
        <dbReference type="ARBA" id="ARBA00024739"/>
    </source>
</evidence>
<dbReference type="STRING" id="1121439.dsat_2318"/>
<dbReference type="OrthoDB" id="9797114at2"/>
<comment type="similarity">
    <text evidence="1">Belongs to the FlgM family.</text>
</comment>
<gene>
    <name evidence="10" type="ORF">dsat_2318</name>
</gene>
<keyword evidence="10" id="KW-0282">Flagellum</keyword>
<organism evidence="10 11">
    <name type="scientific">Alkalidesulfovibrio alkalitolerans DSM 16529</name>
    <dbReference type="NCBI Taxonomy" id="1121439"/>
    <lineage>
        <taxon>Bacteria</taxon>
        <taxon>Pseudomonadati</taxon>
        <taxon>Thermodesulfobacteriota</taxon>
        <taxon>Desulfovibrionia</taxon>
        <taxon>Desulfovibrionales</taxon>
        <taxon>Desulfovibrionaceae</taxon>
        <taxon>Alkalidesulfovibrio</taxon>
    </lineage>
</organism>
<keyword evidence="11" id="KW-1185">Reference proteome</keyword>
<evidence type="ECO:0000313" key="10">
    <source>
        <dbReference type="EMBL" id="EPR34955.1"/>
    </source>
</evidence>
<evidence type="ECO:0000256" key="6">
    <source>
        <dbReference type="ARBA" id="ARBA00023163"/>
    </source>
</evidence>
<dbReference type="InterPro" id="IPR031316">
    <property type="entry name" value="FlgM_C"/>
</dbReference>
<feature type="domain" description="Anti-sigma-28 factor FlgM C-terminal" evidence="9">
    <location>
        <begin position="39"/>
        <end position="92"/>
    </location>
</feature>
<evidence type="ECO:0000259" key="9">
    <source>
        <dbReference type="Pfam" id="PF04316"/>
    </source>
</evidence>
<evidence type="ECO:0000256" key="1">
    <source>
        <dbReference type="ARBA" id="ARBA00005322"/>
    </source>
</evidence>
<evidence type="ECO:0000313" key="11">
    <source>
        <dbReference type="Proteomes" id="UP000014975"/>
    </source>
</evidence>
<keyword evidence="4" id="KW-1005">Bacterial flagellum biogenesis</keyword>
<keyword evidence="3" id="KW-0678">Repressor</keyword>
<comment type="caution">
    <text evidence="10">The sequence shown here is derived from an EMBL/GenBank/DDBJ whole genome shotgun (WGS) entry which is preliminary data.</text>
</comment>
<evidence type="ECO:0000256" key="3">
    <source>
        <dbReference type="ARBA" id="ARBA00022491"/>
    </source>
</evidence>
<dbReference type="SUPFAM" id="SSF101498">
    <property type="entry name" value="Anti-sigma factor FlgM"/>
    <property type="match status" value="1"/>
</dbReference>
<evidence type="ECO:0000256" key="8">
    <source>
        <dbReference type="ARBA" id="ARBA00030117"/>
    </source>
</evidence>
<keyword evidence="6" id="KW-0804">Transcription</keyword>
<dbReference type="PATRIC" id="fig|1121439.3.peg.710"/>
<dbReference type="GO" id="GO:0045892">
    <property type="term" value="P:negative regulation of DNA-templated transcription"/>
    <property type="evidence" value="ECO:0007669"/>
    <property type="project" value="InterPro"/>
</dbReference>
<protein>
    <recommendedName>
        <fullName evidence="2">Negative regulator of flagellin synthesis</fullName>
    </recommendedName>
    <alternativeName>
        <fullName evidence="8">Anti-sigma-28 factor</fullName>
    </alternativeName>
</protein>
<dbReference type="Proteomes" id="UP000014975">
    <property type="component" value="Unassembled WGS sequence"/>
</dbReference>
<accession>S7TEE6</accession>
<evidence type="ECO:0000256" key="4">
    <source>
        <dbReference type="ARBA" id="ARBA00022795"/>
    </source>
</evidence>
<evidence type="ECO:0000256" key="2">
    <source>
        <dbReference type="ARBA" id="ARBA00017823"/>
    </source>
</evidence>
<dbReference type="eggNOG" id="COG2747">
    <property type="taxonomic scope" value="Bacteria"/>
</dbReference>
<comment type="function">
    <text evidence="7">Responsible for the coupling of flagellin expression to flagellar assembly by preventing expression of the flagellin genes when a component of the middle class of proteins is defective. It negatively regulates flagellar genes by inhibiting the activity of FliA by directly binding to FliA.</text>
</comment>
<dbReference type="NCBIfam" id="TIGR03824">
    <property type="entry name" value="FlgM_jcvi"/>
    <property type="match status" value="1"/>
</dbReference>
<keyword evidence="5" id="KW-0805">Transcription regulation</keyword>
<dbReference type="GO" id="GO:0044781">
    <property type="term" value="P:bacterial-type flagellum organization"/>
    <property type="evidence" value="ECO:0007669"/>
    <property type="project" value="UniProtKB-KW"/>
</dbReference>
<sequence>MEIKKLLVGANPYEKTVEKIDRERAEAAAKARKAEATGDKVAISEDAALRSVAVRAATVEPDTRAEKIAALKAQIQNGTYEPDNKKIAEGIVREDLSIFLQS</sequence>
<proteinExistence type="inferred from homology"/>
<dbReference type="Pfam" id="PF04316">
    <property type="entry name" value="FlgM"/>
    <property type="match status" value="1"/>
</dbReference>
<dbReference type="EMBL" id="ATHI01000005">
    <property type="protein sequence ID" value="EPR34955.1"/>
    <property type="molecule type" value="Genomic_DNA"/>
</dbReference>
<evidence type="ECO:0000256" key="5">
    <source>
        <dbReference type="ARBA" id="ARBA00023015"/>
    </source>
</evidence>
<dbReference type="InterPro" id="IPR007412">
    <property type="entry name" value="FlgM"/>
</dbReference>
<keyword evidence="10" id="KW-0969">Cilium</keyword>
<dbReference type="RefSeq" id="WP_020886204.1">
    <property type="nucleotide sequence ID" value="NZ_ATHI01000005.1"/>
</dbReference>
<reference evidence="10 11" key="1">
    <citation type="journal article" date="2013" name="Genome Announc.">
        <title>Draft genome sequences for three mercury-methylating, sulfate-reducing bacteria.</title>
        <authorList>
            <person name="Brown S.D."/>
            <person name="Hurt R.A.Jr."/>
            <person name="Gilmour C.C."/>
            <person name="Elias D.A."/>
        </authorList>
    </citation>
    <scope>NUCLEOTIDE SEQUENCE [LARGE SCALE GENOMIC DNA]</scope>
    <source>
        <strain evidence="10 11">DSM 16529</strain>
    </source>
</reference>
<keyword evidence="10" id="KW-0966">Cell projection</keyword>
<dbReference type="InterPro" id="IPR035890">
    <property type="entry name" value="Anti-sigma-28_factor_FlgM_sf"/>
</dbReference>
<name>S7TEE6_9BACT</name>